<dbReference type="EMBL" id="JAGPYM010000064">
    <property type="protein sequence ID" value="KAH6869873.1"/>
    <property type="molecule type" value="Genomic_DNA"/>
</dbReference>
<keyword evidence="1" id="KW-0175">Coiled coil</keyword>
<evidence type="ECO:0000313" key="4">
    <source>
        <dbReference type="Proteomes" id="UP000777438"/>
    </source>
</evidence>
<keyword evidence="4" id="KW-1185">Reference proteome</keyword>
<feature type="region of interest" description="Disordered" evidence="2">
    <location>
        <begin position="28"/>
        <end position="79"/>
    </location>
</feature>
<dbReference type="AlphaFoldDB" id="A0A9P8VP99"/>
<reference evidence="3 4" key="1">
    <citation type="journal article" date="2021" name="Nat. Commun.">
        <title>Genetic determinants of endophytism in the Arabidopsis root mycobiome.</title>
        <authorList>
            <person name="Mesny F."/>
            <person name="Miyauchi S."/>
            <person name="Thiergart T."/>
            <person name="Pickel B."/>
            <person name="Atanasova L."/>
            <person name="Karlsson M."/>
            <person name="Huettel B."/>
            <person name="Barry K.W."/>
            <person name="Haridas S."/>
            <person name="Chen C."/>
            <person name="Bauer D."/>
            <person name="Andreopoulos W."/>
            <person name="Pangilinan J."/>
            <person name="LaButti K."/>
            <person name="Riley R."/>
            <person name="Lipzen A."/>
            <person name="Clum A."/>
            <person name="Drula E."/>
            <person name="Henrissat B."/>
            <person name="Kohler A."/>
            <person name="Grigoriev I.V."/>
            <person name="Martin F.M."/>
            <person name="Hacquard S."/>
        </authorList>
    </citation>
    <scope>NUCLEOTIDE SEQUENCE [LARGE SCALE GENOMIC DNA]</scope>
    <source>
        <strain evidence="3 4">MPI-CAGE-CH-0241</strain>
    </source>
</reference>
<sequence>MASFQPTFTGQVGSNLIAVRQWQGQQTAAPGIPTSIHSASVAKRRKRRSAKTAVQLSRGHETRASAADTKGQRSLASGAPQQQPLFAFQDESIQLPHGQEANAFLDGQQNFDVTGSVGQPFEQAVGNIFDNISYVTVDNSHKSLRALNDKLTSLARTLNHKMTNLEQQMTRMENSIPEVTGERVVSVVMNSITAMVNDMPLQTAAPTE</sequence>
<protein>
    <submittedName>
        <fullName evidence="3">Uncharacterized protein</fullName>
    </submittedName>
</protein>
<comment type="caution">
    <text evidence="3">The sequence shown here is derived from an EMBL/GenBank/DDBJ whole genome shotgun (WGS) entry which is preliminary data.</text>
</comment>
<evidence type="ECO:0000256" key="2">
    <source>
        <dbReference type="SAM" id="MobiDB-lite"/>
    </source>
</evidence>
<gene>
    <name evidence="3" type="ORF">B0T10DRAFT_466984</name>
</gene>
<dbReference type="Proteomes" id="UP000777438">
    <property type="component" value="Unassembled WGS sequence"/>
</dbReference>
<dbReference type="OrthoDB" id="10655892at2759"/>
<organism evidence="3 4">
    <name type="scientific">Thelonectria olida</name>
    <dbReference type="NCBI Taxonomy" id="1576542"/>
    <lineage>
        <taxon>Eukaryota</taxon>
        <taxon>Fungi</taxon>
        <taxon>Dikarya</taxon>
        <taxon>Ascomycota</taxon>
        <taxon>Pezizomycotina</taxon>
        <taxon>Sordariomycetes</taxon>
        <taxon>Hypocreomycetidae</taxon>
        <taxon>Hypocreales</taxon>
        <taxon>Nectriaceae</taxon>
        <taxon>Thelonectria</taxon>
    </lineage>
</organism>
<feature type="coiled-coil region" evidence="1">
    <location>
        <begin position="148"/>
        <end position="182"/>
    </location>
</feature>
<evidence type="ECO:0000313" key="3">
    <source>
        <dbReference type="EMBL" id="KAH6869873.1"/>
    </source>
</evidence>
<name>A0A9P8VP99_9HYPO</name>
<evidence type="ECO:0000256" key="1">
    <source>
        <dbReference type="SAM" id="Coils"/>
    </source>
</evidence>
<accession>A0A9P8VP99</accession>
<proteinExistence type="predicted"/>